<dbReference type="AlphaFoldDB" id="A0A1F4WJ07"/>
<feature type="domain" description="HD" evidence="1">
    <location>
        <begin position="18"/>
        <end position="86"/>
    </location>
</feature>
<evidence type="ECO:0000313" key="3">
    <source>
        <dbReference type="Proteomes" id="UP000179113"/>
    </source>
</evidence>
<gene>
    <name evidence="2" type="ORF">A2415_03850</name>
</gene>
<reference evidence="2 3" key="1">
    <citation type="journal article" date="2016" name="Nat. Commun.">
        <title>Thousands of microbial genomes shed light on interconnected biogeochemical processes in an aquifer system.</title>
        <authorList>
            <person name="Anantharaman K."/>
            <person name="Brown C.T."/>
            <person name="Hug L.A."/>
            <person name="Sharon I."/>
            <person name="Castelle C.J."/>
            <person name="Probst A.J."/>
            <person name="Thomas B.C."/>
            <person name="Singh A."/>
            <person name="Wilkins M.J."/>
            <person name="Karaoz U."/>
            <person name="Brodie E.L."/>
            <person name="Williams K.H."/>
            <person name="Hubbard S.S."/>
            <person name="Banfield J.F."/>
        </authorList>
    </citation>
    <scope>NUCLEOTIDE SEQUENCE [LARGE SCALE GENOMIC DNA]</scope>
</reference>
<organism evidence="2 3">
    <name type="scientific">candidate division WWE3 bacterium RIFOXYC1_FULL_39_7</name>
    <dbReference type="NCBI Taxonomy" id="1802643"/>
    <lineage>
        <taxon>Bacteria</taxon>
        <taxon>Katanobacteria</taxon>
    </lineage>
</organism>
<evidence type="ECO:0000259" key="1">
    <source>
        <dbReference type="Pfam" id="PF01966"/>
    </source>
</evidence>
<comment type="caution">
    <text evidence="2">The sequence shown here is derived from an EMBL/GenBank/DDBJ whole genome shotgun (WGS) entry which is preliminary data.</text>
</comment>
<accession>A0A1F4WJ07</accession>
<dbReference type="Pfam" id="PF01966">
    <property type="entry name" value="HD"/>
    <property type="match status" value="1"/>
</dbReference>
<proteinExistence type="predicted"/>
<dbReference type="Proteomes" id="UP000179113">
    <property type="component" value="Unassembled WGS sequence"/>
</dbReference>
<evidence type="ECO:0000313" key="2">
    <source>
        <dbReference type="EMBL" id="OGC69359.1"/>
    </source>
</evidence>
<dbReference type="InterPro" id="IPR006674">
    <property type="entry name" value="HD_domain"/>
</dbReference>
<name>A0A1F4WJ07_UNCKA</name>
<sequence length="207" mass="23897">MQIAEIYNNLEIHPNLQEHMVWVAGLAKVICDNWKDSDRPLNSEALYQSCLFHDAAKLIKFKTFEQDTEHWEEVRQTYIKKYGGMEHDATIAMCKVTGVSNAAIELLNAKHINPFVERARFIANSDNFELKILAYCDSRIAPKGITSLQGRYEELLSRDDSKAEDKESVKLFLETEKQIQARTCLNLASISQETLAEQKEYFLKYEI</sequence>
<protein>
    <recommendedName>
        <fullName evidence="1">HD domain-containing protein</fullName>
    </recommendedName>
</protein>
<dbReference type="EMBL" id="MEWA01000021">
    <property type="protein sequence ID" value="OGC69359.1"/>
    <property type="molecule type" value="Genomic_DNA"/>
</dbReference>
<dbReference type="SUPFAM" id="SSF109604">
    <property type="entry name" value="HD-domain/PDEase-like"/>
    <property type="match status" value="1"/>
</dbReference>